<gene>
    <name evidence="1" type="ORF">Godav_023106</name>
</gene>
<keyword evidence="2" id="KW-1185">Reference proteome</keyword>
<dbReference type="AlphaFoldDB" id="A0A7J8SRA5"/>
<evidence type="ECO:0000313" key="2">
    <source>
        <dbReference type="Proteomes" id="UP000593561"/>
    </source>
</evidence>
<feature type="non-terminal residue" evidence="1">
    <location>
        <position position="56"/>
    </location>
</feature>
<comment type="caution">
    <text evidence="1">The sequence shown here is derived from an EMBL/GenBank/DDBJ whole genome shotgun (WGS) entry which is preliminary data.</text>
</comment>
<evidence type="ECO:0000313" key="1">
    <source>
        <dbReference type="EMBL" id="MBA0628365.1"/>
    </source>
</evidence>
<protein>
    <submittedName>
        <fullName evidence="1">Uncharacterized protein</fullName>
    </submittedName>
</protein>
<dbReference type="EMBL" id="JABFAC010000011">
    <property type="protein sequence ID" value="MBA0628365.1"/>
    <property type="molecule type" value="Genomic_DNA"/>
</dbReference>
<sequence length="56" mass="6507">MKKVCLSMFYSIRIGEVVFLKKIEKLEPSQDNTDQPLLLAPKILSFPKELELHLFS</sequence>
<reference evidence="1 2" key="1">
    <citation type="journal article" date="2019" name="Genome Biol. Evol.">
        <title>Insights into the evolution of the New World diploid cottons (Gossypium, subgenus Houzingenia) based on genome sequencing.</title>
        <authorList>
            <person name="Grover C.E."/>
            <person name="Arick M.A. 2nd"/>
            <person name="Thrash A."/>
            <person name="Conover J.L."/>
            <person name="Sanders W.S."/>
            <person name="Peterson D.G."/>
            <person name="Frelichowski J.E."/>
            <person name="Scheffler J.A."/>
            <person name="Scheffler B.E."/>
            <person name="Wendel J.F."/>
        </authorList>
    </citation>
    <scope>NUCLEOTIDE SEQUENCE [LARGE SCALE GENOMIC DNA]</scope>
    <source>
        <strain evidence="1">27</strain>
        <tissue evidence="1">Leaf</tissue>
    </source>
</reference>
<name>A0A7J8SRA5_GOSDV</name>
<dbReference type="Proteomes" id="UP000593561">
    <property type="component" value="Unassembled WGS sequence"/>
</dbReference>
<proteinExistence type="predicted"/>
<accession>A0A7J8SRA5</accession>
<organism evidence="1 2">
    <name type="scientific">Gossypium davidsonii</name>
    <name type="common">Davidson's cotton</name>
    <name type="synonym">Gossypium klotzschianum subsp. davidsonii</name>
    <dbReference type="NCBI Taxonomy" id="34287"/>
    <lineage>
        <taxon>Eukaryota</taxon>
        <taxon>Viridiplantae</taxon>
        <taxon>Streptophyta</taxon>
        <taxon>Embryophyta</taxon>
        <taxon>Tracheophyta</taxon>
        <taxon>Spermatophyta</taxon>
        <taxon>Magnoliopsida</taxon>
        <taxon>eudicotyledons</taxon>
        <taxon>Gunneridae</taxon>
        <taxon>Pentapetalae</taxon>
        <taxon>rosids</taxon>
        <taxon>malvids</taxon>
        <taxon>Malvales</taxon>
        <taxon>Malvaceae</taxon>
        <taxon>Malvoideae</taxon>
        <taxon>Gossypium</taxon>
    </lineage>
</organism>